<evidence type="ECO:0000313" key="2">
    <source>
        <dbReference type="Proteomes" id="UP000022835"/>
    </source>
</evidence>
<dbReference type="EMBL" id="JALN02000001">
    <property type="protein sequence ID" value="KDF00443.1"/>
    <property type="molecule type" value="Genomic_DNA"/>
</dbReference>
<dbReference type="eggNOG" id="COG4270">
    <property type="taxonomic scope" value="Bacteria"/>
</dbReference>
<name>A0A064CNP8_9MYCO</name>
<keyword evidence="2" id="KW-1185">Reference proteome</keyword>
<dbReference type="AlphaFoldDB" id="A0A064CNP8"/>
<protein>
    <submittedName>
        <fullName evidence="1">Membrane protein</fullName>
    </submittedName>
</protein>
<proteinExistence type="predicted"/>
<dbReference type="STRING" id="1440774.Y900_016200"/>
<sequence length="86" mass="9028">MSAEPLIKATGLVVAATGLSHFVRPELFESATMSAFPDNTLQHTYIDGGIETAIGLALIAPKTRKLAVAGLLAYGAYLGANIVRNR</sequence>
<reference evidence="1" key="1">
    <citation type="submission" date="2014-05" db="EMBL/GenBank/DDBJ databases">
        <title>Genome sequence of Mycobacterium aromaticivorans strain JS19b1T (= DSM 45407T).</title>
        <authorList>
            <person name="Kwak Y."/>
            <person name="Park G.-S."/>
            <person name="Li Q.X."/>
            <person name="Lee S.-E."/>
            <person name="Shin J.-H."/>
        </authorList>
    </citation>
    <scope>NUCLEOTIDE SEQUENCE [LARGE SCALE GENOMIC DNA]</scope>
    <source>
        <strain evidence="1">JS19b1</strain>
    </source>
</reference>
<accession>A0A064CNP8</accession>
<gene>
    <name evidence="1" type="ORF">Y900_016200</name>
</gene>
<organism evidence="1 2">
    <name type="scientific">Mycolicibacterium aromaticivorans JS19b1 = JCM 16368</name>
    <dbReference type="NCBI Taxonomy" id="1440774"/>
    <lineage>
        <taxon>Bacteria</taxon>
        <taxon>Bacillati</taxon>
        <taxon>Actinomycetota</taxon>
        <taxon>Actinomycetes</taxon>
        <taxon>Mycobacteriales</taxon>
        <taxon>Mycobacteriaceae</taxon>
        <taxon>Mycolicibacterium</taxon>
    </lineage>
</organism>
<evidence type="ECO:0000313" key="1">
    <source>
        <dbReference type="EMBL" id="KDF00443.1"/>
    </source>
</evidence>
<dbReference type="Proteomes" id="UP000022835">
    <property type="component" value="Unassembled WGS sequence"/>
</dbReference>
<dbReference type="OrthoDB" id="3482508at2"/>
<comment type="caution">
    <text evidence="1">The sequence shown here is derived from an EMBL/GenBank/DDBJ whole genome shotgun (WGS) entry which is preliminary data.</text>
</comment>
<dbReference type="RefSeq" id="WP_036343084.1">
    <property type="nucleotide sequence ID" value="NZ_JALN02000001.1"/>
</dbReference>